<evidence type="ECO:0000313" key="2">
    <source>
        <dbReference type="EMBL" id="CAB4040812.1"/>
    </source>
</evidence>
<comment type="caution">
    <text evidence="2">The sequence shown here is derived from an EMBL/GenBank/DDBJ whole genome shotgun (WGS) entry which is preliminary data.</text>
</comment>
<accession>A0A7D9LV88</accession>
<evidence type="ECO:0000313" key="3">
    <source>
        <dbReference type="Proteomes" id="UP001152795"/>
    </source>
</evidence>
<keyword evidence="3" id="KW-1185">Reference proteome</keyword>
<name>A0A7D9LV88_PARCT</name>
<evidence type="ECO:0000259" key="1">
    <source>
        <dbReference type="Pfam" id="PF21035"/>
    </source>
</evidence>
<proteinExistence type="predicted"/>
<protein>
    <recommendedName>
        <fullName evidence="1">Coiled-coil domain-containing protein</fullName>
    </recommendedName>
</protein>
<dbReference type="EMBL" id="CACRXK020027284">
    <property type="protein sequence ID" value="CAB4040812.1"/>
    <property type="molecule type" value="Genomic_DNA"/>
</dbReference>
<dbReference type="PANTHER" id="PTHR34523:SF1">
    <property type="entry name" value="COILED-COIL DOMAIN-CONTAINING PROTEIN 138"/>
    <property type="match status" value="1"/>
</dbReference>
<sequence length="157" mass="17887">MQDQNRLLESQTLSLQQRLNNLLRKNEYQAKQRQDSKTVTFDEQVALATKRNYDDSLKASAASKFSVSGILDVLSCLFIWVSDSQLDYATTHSSEEREQEGKTNFSEAVYGKCVKILPPLADLLSYLPAVNPNVMYPLLKFIYSVILYMEHSPRGTQ</sequence>
<dbReference type="OrthoDB" id="2161164at2759"/>
<dbReference type="InterPro" id="IPR048750">
    <property type="entry name" value="CCDC138_C"/>
</dbReference>
<dbReference type="AlphaFoldDB" id="A0A7D9LV88"/>
<organism evidence="2 3">
    <name type="scientific">Paramuricea clavata</name>
    <name type="common">Red gorgonian</name>
    <name type="synonym">Violescent sea-whip</name>
    <dbReference type="NCBI Taxonomy" id="317549"/>
    <lineage>
        <taxon>Eukaryota</taxon>
        <taxon>Metazoa</taxon>
        <taxon>Cnidaria</taxon>
        <taxon>Anthozoa</taxon>
        <taxon>Octocorallia</taxon>
        <taxon>Malacalcyonacea</taxon>
        <taxon>Plexauridae</taxon>
        <taxon>Paramuricea</taxon>
    </lineage>
</organism>
<dbReference type="PANTHER" id="PTHR34523">
    <property type="entry name" value="COILED-COIL DOMAIN-CONTAINING PROTEIN 138"/>
    <property type="match status" value="1"/>
</dbReference>
<reference evidence="2" key="1">
    <citation type="submission" date="2020-04" db="EMBL/GenBank/DDBJ databases">
        <authorList>
            <person name="Alioto T."/>
            <person name="Alioto T."/>
            <person name="Gomez Garrido J."/>
        </authorList>
    </citation>
    <scope>NUCLEOTIDE SEQUENCE</scope>
    <source>
        <strain evidence="2">A484AB</strain>
    </source>
</reference>
<gene>
    <name evidence="2" type="ORF">PACLA_8A069982</name>
</gene>
<dbReference type="Pfam" id="PF21035">
    <property type="entry name" value="CCDC138_C"/>
    <property type="match status" value="1"/>
</dbReference>
<feature type="non-terminal residue" evidence="2">
    <location>
        <position position="157"/>
    </location>
</feature>
<dbReference type="InterPro" id="IPR038798">
    <property type="entry name" value="CCDC138"/>
</dbReference>
<feature type="domain" description="Coiled-coil" evidence="1">
    <location>
        <begin position="79"/>
        <end position="153"/>
    </location>
</feature>
<dbReference type="Proteomes" id="UP001152795">
    <property type="component" value="Unassembled WGS sequence"/>
</dbReference>